<dbReference type="InterPro" id="IPR036291">
    <property type="entry name" value="NAD(P)-bd_dom_sf"/>
</dbReference>
<dbReference type="InterPro" id="IPR046346">
    <property type="entry name" value="Aminoacid_DH-like_N_sf"/>
</dbReference>
<dbReference type="Gene3D" id="3.40.50.720">
    <property type="entry name" value="NAD(P)-binding Rossmann-like Domain"/>
    <property type="match status" value="1"/>
</dbReference>
<comment type="caution">
    <text evidence="8">Lacks conserved residue(s) required for the propagation of feature annotation.</text>
</comment>
<keyword evidence="13" id="KW-1185">Reference proteome</keyword>
<organism evidence="12 13">
    <name type="scientific">Meiothermus luteus</name>
    <dbReference type="NCBI Taxonomy" id="2026184"/>
    <lineage>
        <taxon>Bacteria</taxon>
        <taxon>Thermotogati</taxon>
        <taxon>Deinococcota</taxon>
        <taxon>Deinococci</taxon>
        <taxon>Thermales</taxon>
        <taxon>Thermaceae</taxon>
        <taxon>Meiothermus</taxon>
    </lineage>
</organism>
<dbReference type="Pfam" id="PF01488">
    <property type="entry name" value="Shikimate_DH"/>
    <property type="match status" value="1"/>
</dbReference>
<accession>A0A399EXN3</accession>
<evidence type="ECO:0000313" key="13">
    <source>
        <dbReference type="Proteomes" id="UP000265800"/>
    </source>
</evidence>
<evidence type="ECO:0000256" key="2">
    <source>
        <dbReference type="ARBA" id="ARBA00012962"/>
    </source>
</evidence>
<evidence type="ECO:0000256" key="1">
    <source>
        <dbReference type="ARBA" id="ARBA00004871"/>
    </source>
</evidence>
<dbReference type="EC" id="1.1.1.25" evidence="2 8"/>
<dbReference type="PANTHER" id="PTHR21089:SF1">
    <property type="entry name" value="BIFUNCTIONAL 3-DEHYDROQUINATE DEHYDRATASE_SHIKIMATE DEHYDROGENASE, CHLOROPLASTIC"/>
    <property type="match status" value="1"/>
</dbReference>
<feature type="domain" description="Quinate/shikimate 5-dehydrogenase/glutamyl-tRNA reductase" evidence="9">
    <location>
        <begin position="105"/>
        <end position="175"/>
    </location>
</feature>
<dbReference type="HAMAP" id="MF_00222">
    <property type="entry name" value="Shikimate_DH_AroE"/>
    <property type="match status" value="1"/>
</dbReference>
<evidence type="ECO:0000259" key="10">
    <source>
        <dbReference type="Pfam" id="PF08501"/>
    </source>
</evidence>
<feature type="active site" description="Proton acceptor" evidence="8">
    <location>
        <position position="54"/>
    </location>
</feature>
<dbReference type="PANTHER" id="PTHR21089">
    <property type="entry name" value="SHIKIMATE DEHYDROGENASE"/>
    <property type="match status" value="1"/>
</dbReference>
<dbReference type="InterPro" id="IPR041121">
    <property type="entry name" value="SDH_C"/>
</dbReference>
<proteinExistence type="inferred from homology"/>
<dbReference type="EMBL" id="QWKZ01000018">
    <property type="protein sequence ID" value="RIH87799.1"/>
    <property type="molecule type" value="Genomic_DNA"/>
</dbReference>
<evidence type="ECO:0000256" key="3">
    <source>
        <dbReference type="ARBA" id="ARBA00022605"/>
    </source>
</evidence>
<comment type="similarity">
    <text evidence="8">Belongs to the shikimate dehydrogenase family.</text>
</comment>
<feature type="binding site" evidence="8">
    <location>
        <position position="202"/>
    </location>
    <ligand>
        <name>shikimate</name>
        <dbReference type="ChEBI" id="CHEBI:36208"/>
    </ligand>
</feature>
<dbReference type="SUPFAM" id="SSF51735">
    <property type="entry name" value="NAD(P)-binding Rossmann-fold domains"/>
    <property type="match status" value="1"/>
</dbReference>
<feature type="domain" description="SDH C-terminal" evidence="11">
    <location>
        <begin position="223"/>
        <end position="253"/>
    </location>
</feature>
<dbReference type="SUPFAM" id="SSF53223">
    <property type="entry name" value="Aminoacid dehydrogenase-like, N-terminal domain"/>
    <property type="match status" value="1"/>
</dbReference>
<evidence type="ECO:0000259" key="11">
    <source>
        <dbReference type="Pfam" id="PF18317"/>
    </source>
</evidence>
<dbReference type="GO" id="GO:0009073">
    <property type="term" value="P:aromatic amino acid family biosynthetic process"/>
    <property type="evidence" value="ECO:0007669"/>
    <property type="project" value="UniProtKB-KW"/>
</dbReference>
<evidence type="ECO:0000256" key="6">
    <source>
        <dbReference type="ARBA" id="ARBA00023141"/>
    </source>
</evidence>
<comment type="subunit">
    <text evidence="8">Homodimer.</text>
</comment>
<dbReference type="GO" id="GO:0008652">
    <property type="term" value="P:amino acid biosynthetic process"/>
    <property type="evidence" value="ECO:0007669"/>
    <property type="project" value="UniProtKB-KW"/>
</dbReference>
<evidence type="ECO:0000256" key="4">
    <source>
        <dbReference type="ARBA" id="ARBA00022857"/>
    </source>
</evidence>
<comment type="pathway">
    <text evidence="1 8">Metabolic intermediate biosynthesis; chorismate biosynthesis; chorismate from D-erythrose 4-phosphate and phosphoenolpyruvate: step 4/7.</text>
</comment>
<feature type="binding site" evidence="8">
    <location>
        <position position="50"/>
    </location>
    <ligand>
        <name>shikimate</name>
        <dbReference type="ChEBI" id="CHEBI:36208"/>
    </ligand>
</feature>
<feature type="binding site" evidence="8">
    <location>
        <position position="90"/>
    </location>
    <ligand>
        <name>shikimate</name>
        <dbReference type="ChEBI" id="CHEBI:36208"/>
    </ligand>
</feature>
<gene>
    <name evidence="8 12" type="primary">aroE</name>
    <name evidence="12" type="ORF">Mlute_00816</name>
</gene>
<dbReference type="InterPro" id="IPR006151">
    <property type="entry name" value="Shikm_DH/Glu-tRNA_Rdtase"/>
</dbReference>
<evidence type="ECO:0000256" key="5">
    <source>
        <dbReference type="ARBA" id="ARBA00023002"/>
    </source>
</evidence>
<sequence length="262" mass="27987">MRHTVSPAMQEAALRAAGLRGSYRPLETPPEGLRDRLQEVRREYTGVNVTIPHKESVLDWIDAMSPEARAIGAVNTIQVKDGKLIGHNTDAPGFIAALGEAGVVYRGKRALVLGAGGAARAVVYALREGGAYVGVHNRSLERAQALCRDLGAYPVTEADLEAAVEGCDLLVNATSVGMKDPHASPLPRGLLPRWGTVVDIVYNPLQTRLLREAAEAGLPTLGGVPMLVWQGALAFELWTGRRADVEAMYQAALAVLEGPSRL</sequence>
<feature type="binding site" evidence="8">
    <location>
        <begin position="114"/>
        <end position="118"/>
    </location>
    <ligand>
        <name>NADP(+)</name>
        <dbReference type="ChEBI" id="CHEBI:58349"/>
    </ligand>
</feature>
<comment type="caution">
    <text evidence="12">The sequence shown here is derived from an EMBL/GenBank/DDBJ whole genome shotgun (WGS) entry which is preliminary data.</text>
</comment>
<evidence type="ECO:0000313" key="12">
    <source>
        <dbReference type="EMBL" id="RIH87799.1"/>
    </source>
</evidence>
<dbReference type="GO" id="GO:0050661">
    <property type="term" value="F:NADP binding"/>
    <property type="evidence" value="ECO:0007669"/>
    <property type="project" value="InterPro"/>
</dbReference>
<name>A0A399EXN3_9DEIN</name>
<dbReference type="InterPro" id="IPR013708">
    <property type="entry name" value="Shikimate_DH-bd_N"/>
</dbReference>
<dbReference type="InterPro" id="IPR011342">
    <property type="entry name" value="Shikimate_DH"/>
</dbReference>
<feature type="binding site" evidence="8">
    <location>
        <position position="75"/>
    </location>
    <ligand>
        <name>shikimate</name>
        <dbReference type="ChEBI" id="CHEBI:36208"/>
    </ligand>
</feature>
<feature type="domain" description="Shikimate dehydrogenase substrate binding N-terminal" evidence="10">
    <location>
        <begin position="2"/>
        <end position="77"/>
    </location>
</feature>
<keyword evidence="6 8" id="KW-0057">Aromatic amino acid biosynthesis</keyword>
<protein>
    <recommendedName>
        <fullName evidence="2 8">Shikimate dehydrogenase (NADP(+))</fullName>
        <shortName evidence="8">SDH</shortName>
        <ecNumber evidence="2 8">1.1.1.25</ecNumber>
    </recommendedName>
</protein>
<reference evidence="12 13" key="1">
    <citation type="submission" date="2018-08" db="EMBL/GenBank/DDBJ databases">
        <title>Meiothermus luteus KCTC 52599 genome sequencing project.</title>
        <authorList>
            <person name="Da Costa M.S."/>
            <person name="Albuquerque L."/>
            <person name="Raposo P."/>
            <person name="Froufe H.J.C."/>
            <person name="Barroso C.S."/>
            <person name="Egas C."/>
        </authorList>
    </citation>
    <scope>NUCLEOTIDE SEQUENCE [LARGE SCALE GENOMIC DNA]</scope>
    <source>
        <strain evidence="12 13">KCTC 52599</strain>
    </source>
</reference>
<keyword evidence="3 8" id="KW-0028">Amino-acid biosynthesis</keyword>
<feature type="binding site" evidence="8">
    <location>
        <position position="200"/>
    </location>
    <ligand>
        <name>NADP(+)</name>
        <dbReference type="ChEBI" id="CHEBI:58349"/>
    </ligand>
</feature>
<evidence type="ECO:0000259" key="9">
    <source>
        <dbReference type="Pfam" id="PF01488"/>
    </source>
</evidence>
<feature type="binding site" evidence="8">
    <location>
        <position position="230"/>
    </location>
    <ligand>
        <name>shikimate</name>
        <dbReference type="ChEBI" id="CHEBI:36208"/>
    </ligand>
</feature>
<evidence type="ECO:0000256" key="8">
    <source>
        <dbReference type="HAMAP-Rule" id="MF_00222"/>
    </source>
</evidence>
<dbReference type="GO" id="GO:0019632">
    <property type="term" value="P:shikimate metabolic process"/>
    <property type="evidence" value="ECO:0007669"/>
    <property type="project" value="InterPro"/>
</dbReference>
<feature type="binding site" evidence="8">
    <location>
        <position position="223"/>
    </location>
    <ligand>
        <name>NADP(+)</name>
        <dbReference type="ChEBI" id="CHEBI:58349"/>
    </ligand>
</feature>
<dbReference type="GO" id="GO:0004764">
    <property type="term" value="F:shikimate 3-dehydrogenase (NADP+) activity"/>
    <property type="evidence" value="ECO:0007669"/>
    <property type="project" value="UniProtKB-UniRule"/>
</dbReference>
<dbReference type="CDD" id="cd01065">
    <property type="entry name" value="NAD_bind_Shikimate_DH"/>
    <property type="match status" value="1"/>
</dbReference>
<evidence type="ECO:0000256" key="7">
    <source>
        <dbReference type="ARBA" id="ARBA00049442"/>
    </source>
</evidence>
<dbReference type="UniPathway" id="UPA00053">
    <property type="reaction ID" value="UER00087"/>
</dbReference>
<dbReference type="NCBIfam" id="NF001319">
    <property type="entry name" value="PRK00258.3-3"/>
    <property type="match status" value="1"/>
</dbReference>
<feature type="binding site" evidence="8">
    <location>
        <begin position="4"/>
        <end position="6"/>
    </location>
    <ligand>
        <name>shikimate</name>
        <dbReference type="ChEBI" id="CHEBI:36208"/>
    </ligand>
</feature>
<dbReference type="InterPro" id="IPR022893">
    <property type="entry name" value="Shikimate_DH_fam"/>
</dbReference>
<keyword evidence="5 8" id="KW-0560">Oxidoreductase</keyword>
<keyword evidence="4 8" id="KW-0521">NADP</keyword>
<dbReference type="Proteomes" id="UP000265800">
    <property type="component" value="Unassembled WGS sequence"/>
</dbReference>
<dbReference type="Pfam" id="PF18317">
    <property type="entry name" value="SDH_C"/>
    <property type="match status" value="1"/>
</dbReference>
<comment type="catalytic activity">
    <reaction evidence="7 8">
        <text>shikimate + NADP(+) = 3-dehydroshikimate + NADPH + H(+)</text>
        <dbReference type="Rhea" id="RHEA:17737"/>
        <dbReference type="ChEBI" id="CHEBI:15378"/>
        <dbReference type="ChEBI" id="CHEBI:16630"/>
        <dbReference type="ChEBI" id="CHEBI:36208"/>
        <dbReference type="ChEBI" id="CHEBI:57783"/>
        <dbReference type="ChEBI" id="CHEBI:58349"/>
        <dbReference type="EC" id="1.1.1.25"/>
    </reaction>
</comment>
<dbReference type="Pfam" id="PF08501">
    <property type="entry name" value="Shikimate_dh_N"/>
    <property type="match status" value="1"/>
</dbReference>
<dbReference type="Gene3D" id="3.40.50.10860">
    <property type="entry name" value="Leucine Dehydrogenase, chain A, domain 1"/>
    <property type="match status" value="1"/>
</dbReference>
<comment type="function">
    <text evidence="8">Involved in the biosynthesis of the chorismate, which leads to the biosynthesis of aromatic amino acids. Catalyzes the reversible NADPH linked reduction of 3-dehydroshikimate (DHSA) to yield shikimate (SA).</text>
</comment>
<dbReference type="NCBIfam" id="TIGR00507">
    <property type="entry name" value="aroE"/>
    <property type="match status" value="1"/>
</dbReference>
<dbReference type="GO" id="GO:0009423">
    <property type="term" value="P:chorismate biosynthetic process"/>
    <property type="evidence" value="ECO:0007669"/>
    <property type="project" value="UniProtKB-UniRule"/>
</dbReference>
<dbReference type="AlphaFoldDB" id="A0A399EXN3"/>